<comment type="similarity">
    <text evidence="1">Belongs to the peptidase C40 family.</text>
</comment>
<evidence type="ECO:0000256" key="2">
    <source>
        <dbReference type="ARBA" id="ARBA00022670"/>
    </source>
</evidence>
<dbReference type="EMBL" id="MZGT01000079">
    <property type="protein sequence ID" value="OPJ57994.1"/>
    <property type="molecule type" value="Genomic_DNA"/>
</dbReference>
<dbReference type="PANTHER" id="PTHR47053:SF1">
    <property type="entry name" value="MUREIN DD-ENDOPEPTIDASE MEPH-RELATED"/>
    <property type="match status" value="1"/>
</dbReference>
<dbReference type="GO" id="GO:0006508">
    <property type="term" value="P:proteolysis"/>
    <property type="evidence" value="ECO:0007669"/>
    <property type="project" value="UniProtKB-KW"/>
</dbReference>
<dbReference type="AlphaFoldDB" id="A0A1V4IDQ3"/>
<accession>A0A1V4IDQ3</accession>
<keyword evidence="3 6" id="KW-0378">Hydrolase</keyword>
<dbReference type="InterPro" id="IPR051202">
    <property type="entry name" value="Peptidase_C40"/>
</dbReference>
<keyword evidence="2" id="KW-0645">Protease</keyword>
<evidence type="ECO:0000259" key="5">
    <source>
        <dbReference type="PROSITE" id="PS51935"/>
    </source>
</evidence>
<keyword evidence="4" id="KW-0788">Thiol protease</keyword>
<keyword evidence="7" id="KW-1185">Reference proteome</keyword>
<dbReference type="Gene3D" id="2.30.30.40">
    <property type="entry name" value="SH3 Domains"/>
    <property type="match status" value="2"/>
</dbReference>
<dbReference type="RefSeq" id="WP_242966168.1">
    <property type="nucleotide sequence ID" value="NZ_JBLZIA010000004.1"/>
</dbReference>
<dbReference type="GO" id="GO:0008234">
    <property type="term" value="F:cysteine-type peptidase activity"/>
    <property type="evidence" value="ECO:0007669"/>
    <property type="project" value="UniProtKB-KW"/>
</dbReference>
<evidence type="ECO:0000256" key="4">
    <source>
        <dbReference type="ARBA" id="ARBA00022807"/>
    </source>
</evidence>
<protein>
    <submittedName>
        <fullName evidence="6">Dipeptidyl-peptidase 6</fullName>
        <ecNumber evidence="6">3.4.22.-</ecNumber>
    </submittedName>
</protein>
<evidence type="ECO:0000313" key="6">
    <source>
        <dbReference type="EMBL" id="OPJ57994.1"/>
    </source>
</evidence>
<dbReference type="InterPro" id="IPR038765">
    <property type="entry name" value="Papain-like_cys_pep_sf"/>
</dbReference>
<proteinExistence type="inferred from homology"/>
<dbReference type="STRING" id="225345.CLCHR_41230"/>
<evidence type="ECO:0000256" key="3">
    <source>
        <dbReference type="ARBA" id="ARBA00022801"/>
    </source>
</evidence>
<dbReference type="PANTHER" id="PTHR47053">
    <property type="entry name" value="MUREIN DD-ENDOPEPTIDASE MEPH-RELATED"/>
    <property type="match status" value="1"/>
</dbReference>
<dbReference type="SUPFAM" id="SSF54001">
    <property type="entry name" value="Cysteine proteinases"/>
    <property type="match status" value="1"/>
</dbReference>
<dbReference type="EC" id="3.4.22.-" evidence="6"/>
<comment type="caution">
    <text evidence="6">The sequence shown here is derived from an EMBL/GenBank/DDBJ whole genome shotgun (WGS) entry which is preliminary data.</text>
</comment>
<dbReference type="InterPro" id="IPR000064">
    <property type="entry name" value="NLP_P60_dom"/>
</dbReference>
<evidence type="ECO:0000256" key="1">
    <source>
        <dbReference type="ARBA" id="ARBA00007074"/>
    </source>
</evidence>
<dbReference type="PROSITE" id="PS51935">
    <property type="entry name" value="NLPC_P60"/>
    <property type="match status" value="1"/>
</dbReference>
<organism evidence="6 7">
    <name type="scientific">Clostridium chromiireducens</name>
    <dbReference type="NCBI Taxonomy" id="225345"/>
    <lineage>
        <taxon>Bacteria</taxon>
        <taxon>Bacillati</taxon>
        <taxon>Bacillota</taxon>
        <taxon>Clostridia</taxon>
        <taxon>Eubacteriales</taxon>
        <taxon>Clostridiaceae</taxon>
        <taxon>Clostridium</taxon>
    </lineage>
</organism>
<dbReference type="Gene3D" id="3.90.1720.10">
    <property type="entry name" value="endopeptidase domain like (from Nostoc punctiforme)"/>
    <property type="match status" value="1"/>
</dbReference>
<dbReference type="Proteomes" id="UP000191056">
    <property type="component" value="Unassembled WGS sequence"/>
</dbReference>
<feature type="domain" description="NlpC/P60" evidence="5">
    <location>
        <begin position="150"/>
        <end position="269"/>
    </location>
</feature>
<name>A0A1V4IDQ3_9CLOT</name>
<sequence>MMKYAVVNKTIGVLKSEPKDNSENVDEVLFGMNVEIIKESLNNWVYIKTLYKYEGYINKEALMISDKISKQWEKEKNVVVINSFADVLNKPEASGYQLANLTRGANLISTNHISENQKFVKVILPNSKIGWIRKNFISDLKKTYTIDGEEVLRENLVKSALSYLGTQYRWGGKTPLGIDCSGLCSMAYMLNGILIYRDAKIKEGFPIKEITCEKLKKGDLIFFPGHVAMYLEKGNFVHSSTSNDIVKVNSFNKYSDNYSDDLKKSPKIYGSIF</sequence>
<gene>
    <name evidence="6" type="ORF">CLCHR_41230</name>
</gene>
<reference evidence="6 7" key="1">
    <citation type="submission" date="2017-03" db="EMBL/GenBank/DDBJ databases">
        <title>Genome sequence of Clostridium chromiireducens DSM 23318.</title>
        <authorList>
            <person name="Poehlein A."/>
            <person name="Daniel R."/>
        </authorList>
    </citation>
    <scope>NUCLEOTIDE SEQUENCE [LARGE SCALE GENOMIC DNA]</scope>
    <source>
        <strain evidence="6 7">DSM 23318</strain>
    </source>
</reference>
<evidence type="ECO:0000313" key="7">
    <source>
        <dbReference type="Proteomes" id="UP000191056"/>
    </source>
</evidence>
<dbReference type="Pfam" id="PF00877">
    <property type="entry name" value="NLPC_P60"/>
    <property type="match status" value="1"/>
</dbReference>